<protein>
    <recommendedName>
        <fullName evidence="4">DUF3558 domain-containing protein</fullName>
    </recommendedName>
</protein>
<feature type="compositionally biased region" description="Low complexity" evidence="1">
    <location>
        <begin position="56"/>
        <end position="65"/>
    </location>
</feature>
<evidence type="ECO:0000313" key="3">
    <source>
        <dbReference type="Proteomes" id="UP001204524"/>
    </source>
</evidence>
<comment type="caution">
    <text evidence="2">The sequence shown here is derived from an EMBL/GenBank/DDBJ whole genome shotgun (WGS) entry which is preliminary data.</text>
</comment>
<feature type="region of interest" description="Disordered" evidence="1">
    <location>
        <begin position="27"/>
        <end position="88"/>
    </location>
</feature>
<dbReference type="Proteomes" id="UP001204524">
    <property type="component" value="Unassembled WGS sequence"/>
</dbReference>
<organism evidence="2 3">
    <name type="scientific">Nocardioides pinisoli</name>
    <dbReference type="NCBI Taxonomy" id="2950279"/>
    <lineage>
        <taxon>Bacteria</taxon>
        <taxon>Bacillati</taxon>
        <taxon>Actinomycetota</taxon>
        <taxon>Actinomycetes</taxon>
        <taxon>Propionibacteriales</taxon>
        <taxon>Nocardioidaceae</taxon>
        <taxon>Nocardioides</taxon>
    </lineage>
</organism>
<gene>
    <name evidence="2" type="ORF">NCI01_12030</name>
</gene>
<reference evidence="2 3" key="1">
    <citation type="submission" date="2022-06" db="EMBL/GenBank/DDBJ databases">
        <authorList>
            <person name="So Y."/>
        </authorList>
    </citation>
    <scope>NUCLEOTIDE SEQUENCE [LARGE SCALE GENOMIC DNA]</scope>
    <source>
        <strain evidence="2 3">STR3</strain>
    </source>
</reference>
<sequence>MSTPVRPGLHSLLVALLVTLLLAGCSGGSSVPSDREDRATGGTSETADADADAGEPEPAAEPTADVNAVDNLNPCEEVDPEDWRPFVPPGKRESVRLHSELTGPITTLSAIGALIQDDNPKYGCIVSHPGRNGQEVDVVAWGWFLGKFGPTDVNRILALAGGDATNRTYAAITTSDIASVNAYGYHADEEVGFWVIARDDAGRRFQERDPAKRQRTTDRLIAVLDALSLERDAQPRVLLPEACPRQDDPRVRAVIGTATTARGSDDGAGKVQCLYRNPERDRVLRLTAGPIPQEQADALAADAARPGQRANRFPVDEGDTGIAIVPRGSGNGTASSALVHSDELRAAFAAVEFGNLGVRAPAVPRRAVIELLQAFDTGVAG</sequence>
<dbReference type="PROSITE" id="PS51257">
    <property type="entry name" value="PROKAR_LIPOPROTEIN"/>
    <property type="match status" value="1"/>
</dbReference>
<dbReference type="EMBL" id="JANARS010000005">
    <property type="protein sequence ID" value="MCP3422527.1"/>
    <property type="molecule type" value="Genomic_DNA"/>
</dbReference>
<dbReference type="RefSeq" id="WP_254181732.1">
    <property type="nucleotide sequence ID" value="NZ_JANARS010000005.1"/>
</dbReference>
<keyword evidence="3" id="KW-1185">Reference proteome</keyword>
<evidence type="ECO:0008006" key="4">
    <source>
        <dbReference type="Google" id="ProtNLM"/>
    </source>
</evidence>
<evidence type="ECO:0000313" key="2">
    <source>
        <dbReference type="EMBL" id="MCP3422527.1"/>
    </source>
</evidence>
<accession>A0ABT1KXP7</accession>
<proteinExistence type="predicted"/>
<name>A0ABT1KXP7_9ACTN</name>
<evidence type="ECO:0000256" key="1">
    <source>
        <dbReference type="SAM" id="MobiDB-lite"/>
    </source>
</evidence>